<keyword evidence="4" id="KW-1003">Cell membrane</keyword>
<dbReference type="Pfam" id="PF13103">
    <property type="entry name" value="TonB_2"/>
    <property type="match status" value="1"/>
</dbReference>
<name>A0A0P1EL19_9RHOB</name>
<gene>
    <name evidence="12" type="ORF">SHM7688_00290</name>
</gene>
<keyword evidence="6" id="KW-0812">Transmembrane</keyword>
<feature type="region of interest" description="Disordered" evidence="10">
    <location>
        <begin position="257"/>
        <end position="281"/>
    </location>
</feature>
<dbReference type="GO" id="GO:0098797">
    <property type="term" value="C:plasma membrane protein complex"/>
    <property type="evidence" value="ECO:0007669"/>
    <property type="project" value="TreeGrafter"/>
</dbReference>
<dbReference type="SUPFAM" id="SSF74653">
    <property type="entry name" value="TolA/TonB C-terminal domain"/>
    <property type="match status" value="1"/>
</dbReference>
<accession>A0A0P1EL19</accession>
<feature type="region of interest" description="Disordered" evidence="10">
    <location>
        <begin position="61"/>
        <end position="84"/>
    </location>
</feature>
<dbReference type="PROSITE" id="PS52015">
    <property type="entry name" value="TONB_CTD"/>
    <property type="match status" value="1"/>
</dbReference>
<keyword evidence="9" id="KW-0472">Membrane</keyword>
<evidence type="ECO:0000313" key="13">
    <source>
        <dbReference type="Proteomes" id="UP000054823"/>
    </source>
</evidence>
<dbReference type="STRING" id="321267.SHM7688_00290"/>
<evidence type="ECO:0000256" key="9">
    <source>
        <dbReference type="ARBA" id="ARBA00023136"/>
    </source>
</evidence>
<evidence type="ECO:0000256" key="6">
    <source>
        <dbReference type="ARBA" id="ARBA00022692"/>
    </source>
</evidence>
<feature type="domain" description="TonB C-terminal" evidence="11">
    <location>
        <begin position="191"/>
        <end position="281"/>
    </location>
</feature>
<evidence type="ECO:0000256" key="5">
    <source>
        <dbReference type="ARBA" id="ARBA00022519"/>
    </source>
</evidence>
<evidence type="ECO:0000256" key="1">
    <source>
        <dbReference type="ARBA" id="ARBA00004383"/>
    </source>
</evidence>
<evidence type="ECO:0000259" key="11">
    <source>
        <dbReference type="PROSITE" id="PS52015"/>
    </source>
</evidence>
<dbReference type="EMBL" id="CYPW01000004">
    <property type="protein sequence ID" value="CUH50859.1"/>
    <property type="molecule type" value="Genomic_DNA"/>
</dbReference>
<evidence type="ECO:0000256" key="4">
    <source>
        <dbReference type="ARBA" id="ARBA00022475"/>
    </source>
</evidence>
<dbReference type="Gene3D" id="3.30.1150.10">
    <property type="match status" value="1"/>
</dbReference>
<keyword evidence="5" id="KW-0997">Cell inner membrane</keyword>
<dbReference type="RefSeq" id="WP_058238246.1">
    <property type="nucleotide sequence ID" value="NZ_CYPW01000004.1"/>
</dbReference>
<dbReference type="AlphaFoldDB" id="A0A0P1EL19"/>
<dbReference type="GO" id="GO:0055085">
    <property type="term" value="P:transmembrane transport"/>
    <property type="evidence" value="ECO:0007669"/>
    <property type="project" value="InterPro"/>
</dbReference>
<dbReference type="InterPro" id="IPR051045">
    <property type="entry name" value="TonB-dependent_transducer"/>
</dbReference>
<evidence type="ECO:0000256" key="8">
    <source>
        <dbReference type="ARBA" id="ARBA00022989"/>
    </source>
</evidence>
<dbReference type="GO" id="GO:0015031">
    <property type="term" value="P:protein transport"/>
    <property type="evidence" value="ECO:0007669"/>
    <property type="project" value="UniProtKB-KW"/>
</dbReference>
<evidence type="ECO:0000256" key="3">
    <source>
        <dbReference type="ARBA" id="ARBA00022448"/>
    </source>
</evidence>
<evidence type="ECO:0000256" key="2">
    <source>
        <dbReference type="ARBA" id="ARBA00006555"/>
    </source>
</evidence>
<dbReference type="GO" id="GO:0031992">
    <property type="term" value="F:energy transducer activity"/>
    <property type="evidence" value="ECO:0007669"/>
    <property type="project" value="TreeGrafter"/>
</dbReference>
<dbReference type="PANTHER" id="PTHR33446">
    <property type="entry name" value="PROTEIN TONB-RELATED"/>
    <property type="match status" value="1"/>
</dbReference>
<feature type="region of interest" description="Disordered" evidence="10">
    <location>
        <begin position="100"/>
        <end position="187"/>
    </location>
</feature>
<evidence type="ECO:0000256" key="7">
    <source>
        <dbReference type="ARBA" id="ARBA00022927"/>
    </source>
</evidence>
<proteinExistence type="inferred from homology"/>
<sequence length="281" mass="29548">MRRAIEIGISGGIAVLVHVVLFASAPSTGAEAGGQGGDAMAAMQGATPTITEMVHTWERPPETQTAVETDLPPPDAVPDLPETPQLDTVAPRAAVRISSLQEPPPESFELAADITTPPPPPPEEKKPEPEAPPPPVVPPKPEKEVTQAKVAQKSSAGRQEKQAAGSGGSTQAGDNASAAVATASKGKQAKLKAIWGAKIRSRIARHQKFPRGETGTWRVTLKLKIHRDGRILSAKIIRSSGNPNIDRAAIAAVKNARKMPKAPKKLSGESFGFNQPLNFTP</sequence>
<keyword evidence="8" id="KW-1133">Transmembrane helix</keyword>
<keyword evidence="7" id="KW-0653">Protein transport</keyword>
<dbReference type="InterPro" id="IPR006260">
    <property type="entry name" value="TonB/TolA_C"/>
</dbReference>
<feature type="compositionally biased region" description="Pro residues" evidence="10">
    <location>
        <begin position="130"/>
        <end position="139"/>
    </location>
</feature>
<evidence type="ECO:0000313" key="12">
    <source>
        <dbReference type="EMBL" id="CUH50859.1"/>
    </source>
</evidence>
<comment type="similarity">
    <text evidence="2">Belongs to the TonB family.</text>
</comment>
<comment type="subcellular location">
    <subcellularLocation>
        <location evidence="1">Cell inner membrane</location>
        <topology evidence="1">Single-pass membrane protein</topology>
        <orientation evidence="1">Periplasmic side</orientation>
    </subcellularLocation>
</comment>
<protein>
    <recommendedName>
        <fullName evidence="11">TonB C-terminal domain-containing protein</fullName>
    </recommendedName>
</protein>
<dbReference type="Proteomes" id="UP000054823">
    <property type="component" value="Unassembled WGS sequence"/>
</dbReference>
<dbReference type="PANTHER" id="PTHR33446:SF2">
    <property type="entry name" value="PROTEIN TONB"/>
    <property type="match status" value="1"/>
</dbReference>
<evidence type="ECO:0000256" key="10">
    <source>
        <dbReference type="SAM" id="MobiDB-lite"/>
    </source>
</evidence>
<reference evidence="12 13" key="1">
    <citation type="submission" date="2015-09" db="EMBL/GenBank/DDBJ databases">
        <authorList>
            <consortium name="Swine Surveillance"/>
        </authorList>
    </citation>
    <scope>NUCLEOTIDE SEQUENCE [LARGE SCALE GENOMIC DNA]</scope>
    <source>
        <strain evidence="12 13">CECT 7688</strain>
    </source>
</reference>
<keyword evidence="3" id="KW-0813">Transport</keyword>
<dbReference type="OrthoDB" id="7722272at2"/>
<dbReference type="InterPro" id="IPR037682">
    <property type="entry name" value="TonB_C"/>
</dbReference>
<organism evidence="12 13">
    <name type="scientific">Shimia marina</name>
    <dbReference type="NCBI Taxonomy" id="321267"/>
    <lineage>
        <taxon>Bacteria</taxon>
        <taxon>Pseudomonadati</taxon>
        <taxon>Pseudomonadota</taxon>
        <taxon>Alphaproteobacteria</taxon>
        <taxon>Rhodobacterales</taxon>
        <taxon>Roseobacteraceae</taxon>
    </lineage>
</organism>
<feature type="compositionally biased region" description="Polar residues" evidence="10">
    <location>
        <begin position="272"/>
        <end position="281"/>
    </location>
</feature>
<keyword evidence="13" id="KW-1185">Reference proteome</keyword>
<dbReference type="NCBIfam" id="TIGR01352">
    <property type="entry name" value="tonB_Cterm"/>
    <property type="match status" value="1"/>
</dbReference>